<keyword evidence="1" id="KW-0694">RNA-binding</keyword>
<reference evidence="2" key="1">
    <citation type="submission" date="2015-12" db="EMBL/GenBank/DDBJ databases">
        <title>Update maize B73 reference genome by single molecule sequencing technologies.</title>
        <authorList>
            <consortium name="Maize Genome Sequencing Project"/>
            <person name="Ware D."/>
        </authorList>
    </citation>
    <scope>NUCLEOTIDE SEQUENCE</scope>
    <source>
        <tissue evidence="2">Seedling</tissue>
    </source>
</reference>
<dbReference type="GO" id="GO:0003723">
    <property type="term" value="F:RNA binding"/>
    <property type="evidence" value="ECO:0007669"/>
    <property type="project" value="UniProtKB-UniRule"/>
</dbReference>
<dbReference type="PANTHER" id="PTHR48034">
    <property type="entry name" value="TRANSFORMER-2 SEX-DETERMINING PROTEIN-RELATED"/>
    <property type="match status" value="1"/>
</dbReference>
<gene>
    <name evidence="2" type="ORF">ZEAMMB73_Zm00001d012570</name>
</gene>
<dbReference type="PROSITE" id="PS50102">
    <property type="entry name" value="RRM"/>
    <property type="match status" value="1"/>
</dbReference>
<name>A0A1D6G9V2_MAIZE</name>
<proteinExistence type="predicted"/>
<evidence type="ECO:0000313" key="2">
    <source>
        <dbReference type="EMBL" id="AQK99886.1"/>
    </source>
</evidence>
<dbReference type="InterPro" id="IPR050441">
    <property type="entry name" value="RBM"/>
</dbReference>
<evidence type="ECO:0000256" key="1">
    <source>
        <dbReference type="PROSITE-ProRule" id="PRU00176"/>
    </source>
</evidence>
<dbReference type="Pfam" id="PF00076">
    <property type="entry name" value="RRM_1"/>
    <property type="match status" value="1"/>
</dbReference>
<dbReference type="eggNOG" id="KOG0118">
    <property type="taxonomic scope" value="Eukaryota"/>
</dbReference>
<dbReference type="EMBL" id="CM000784">
    <property type="protein sequence ID" value="AQK99886.1"/>
    <property type="molecule type" value="Genomic_DNA"/>
</dbReference>
<dbReference type="AlphaFoldDB" id="A0A1D6G9V2"/>
<dbReference type="eggNOG" id="KOG1041">
    <property type="taxonomic scope" value="Eukaryota"/>
</dbReference>
<dbReference type="SUPFAM" id="SSF54928">
    <property type="entry name" value="RNA-binding domain, RBD"/>
    <property type="match status" value="1"/>
</dbReference>
<dbReference type="Gene3D" id="3.30.70.330">
    <property type="match status" value="1"/>
</dbReference>
<organism evidence="2">
    <name type="scientific">Zea mays</name>
    <name type="common">Maize</name>
    <dbReference type="NCBI Taxonomy" id="4577"/>
    <lineage>
        <taxon>Eukaryota</taxon>
        <taxon>Viridiplantae</taxon>
        <taxon>Streptophyta</taxon>
        <taxon>Embryophyta</taxon>
        <taxon>Tracheophyta</taxon>
        <taxon>Spermatophyta</taxon>
        <taxon>Magnoliopsida</taxon>
        <taxon>Liliopsida</taxon>
        <taxon>Poales</taxon>
        <taxon>Poaceae</taxon>
        <taxon>PACMAD clade</taxon>
        <taxon>Panicoideae</taxon>
        <taxon>Andropogonodae</taxon>
        <taxon>Andropogoneae</taxon>
        <taxon>Tripsacinae</taxon>
        <taxon>Zea</taxon>
    </lineage>
</organism>
<dbReference type="eggNOG" id="KOG0522">
    <property type="taxonomic scope" value="Eukaryota"/>
</dbReference>
<dbReference type="InterPro" id="IPR000504">
    <property type="entry name" value="RRM_dom"/>
</dbReference>
<dbReference type="ExpressionAtlas" id="A0A1D6G9V2">
    <property type="expression patterns" value="baseline and differential"/>
</dbReference>
<accession>A0A1D6G9V2</accession>
<dbReference type="InterPro" id="IPR035979">
    <property type="entry name" value="RBD_domain_sf"/>
</dbReference>
<dbReference type="InterPro" id="IPR012677">
    <property type="entry name" value="Nucleotide-bd_a/b_plait_sf"/>
</dbReference>
<protein>
    <submittedName>
        <fullName evidence="2">Uncharacterized protein</fullName>
    </submittedName>
</protein>
<sequence>MFMRCFLLHIAMRIDYSLILHYCNLVVITTVGLMTFIDHLENLAPLKTYIAKGLLHSVREPRGFGFIQYFDPEDASDAKYHMDGKMLLGREIVVVLQRKT</sequence>